<evidence type="ECO:0000313" key="3">
    <source>
        <dbReference type="Proteomes" id="UP000614047"/>
    </source>
</evidence>
<gene>
    <name evidence="2" type="ORF">IW256_004926</name>
</gene>
<reference evidence="2" key="1">
    <citation type="submission" date="2020-11" db="EMBL/GenBank/DDBJ databases">
        <title>Sequencing the genomes of 1000 actinobacteria strains.</title>
        <authorList>
            <person name="Klenk H.-P."/>
        </authorList>
    </citation>
    <scope>NUCLEOTIDE SEQUENCE</scope>
    <source>
        <strain evidence="2">DSM 43175</strain>
    </source>
</reference>
<feature type="transmembrane region" description="Helical" evidence="1">
    <location>
        <begin position="29"/>
        <end position="52"/>
    </location>
</feature>
<dbReference type="RefSeq" id="WP_197013229.1">
    <property type="nucleotide sequence ID" value="NZ_BAABES010000011.1"/>
</dbReference>
<keyword evidence="1" id="KW-1133">Transmembrane helix</keyword>
<organism evidence="2 3">
    <name type="scientific">Actinomadura viridis</name>
    <dbReference type="NCBI Taxonomy" id="58110"/>
    <lineage>
        <taxon>Bacteria</taxon>
        <taxon>Bacillati</taxon>
        <taxon>Actinomycetota</taxon>
        <taxon>Actinomycetes</taxon>
        <taxon>Streptosporangiales</taxon>
        <taxon>Thermomonosporaceae</taxon>
        <taxon>Actinomadura</taxon>
    </lineage>
</organism>
<feature type="transmembrane region" description="Helical" evidence="1">
    <location>
        <begin position="6"/>
        <end position="22"/>
    </location>
</feature>
<feature type="transmembrane region" description="Helical" evidence="1">
    <location>
        <begin position="58"/>
        <end position="78"/>
    </location>
</feature>
<comment type="caution">
    <text evidence="2">The sequence shown here is derived from an EMBL/GenBank/DDBJ whole genome shotgun (WGS) entry which is preliminary data.</text>
</comment>
<keyword evidence="1" id="KW-0812">Transmembrane</keyword>
<dbReference type="EMBL" id="JADOUA010000001">
    <property type="protein sequence ID" value="MBG6090813.1"/>
    <property type="molecule type" value="Genomic_DNA"/>
</dbReference>
<keyword evidence="1" id="KW-0472">Membrane</keyword>
<name>A0A931GKG0_9ACTN</name>
<accession>A0A931GKG0</accession>
<dbReference type="AlphaFoldDB" id="A0A931GKG0"/>
<evidence type="ECO:0000256" key="1">
    <source>
        <dbReference type="SAM" id="Phobius"/>
    </source>
</evidence>
<evidence type="ECO:0000313" key="2">
    <source>
        <dbReference type="EMBL" id="MBG6090813.1"/>
    </source>
</evidence>
<protein>
    <submittedName>
        <fullName evidence="2">Uncharacterized membrane protein YraQ (UPF0718 family)</fullName>
    </submittedName>
</protein>
<proteinExistence type="predicted"/>
<keyword evidence="3" id="KW-1185">Reference proteome</keyword>
<dbReference type="Proteomes" id="UP000614047">
    <property type="component" value="Unassembled WGS sequence"/>
</dbReference>
<sequence>MMLPVLVLIVALYVATLNTPIGRRLRTRLPVVVGTVLPSFLCLPFVVGFLVAGMEREALVSFLVYADVIAVFAVLVGLTRPKK</sequence>